<evidence type="ECO:0000256" key="15">
    <source>
        <dbReference type="ARBA" id="ARBA00044061"/>
    </source>
</evidence>
<evidence type="ECO:0000256" key="11">
    <source>
        <dbReference type="ARBA" id="ARBA00043732"/>
    </source>
</evidence>
<dbReference type="InterPro" id="IPR028353">
    <property type="entry name" value="DHAPAT"/>
</dbReference>
<keyword evidence="23" id="KW-1185">Reference proteome</keyword>
<feature type="compositionally biased region" description="Low complexity" evidence="19">
    <location>
        <begin position="90"/>
        <end position="106"/>
    </location>
</feature>
<dbReference type="GO" id="GO:0016287">
    <property type="term" value="F:glycerone-phosphate O-acyltransferase activity"/>
    <property type="evidence" value="ECO:0007669"/>
    <property type="project" value="UniProtKB-UniRule"/>
</dbReference>
<dbReference type="PIRSF" id="PIRSF500063">
    <property type="entry name" value="DHAPAT"/>
    <property type="match status" value="1"/>
</dbReference>
<dbReference type="Ensembl" id="ENSZALT00000004575.1">
    <property type="protein sequence ID" value="ENSZALP00000002780.1"/>
    <property type="gene ID" value="ENSZALG00000002905.1"/>
</dbReference>
<protein>
    <recommendedName>
        <fullName evidence="16 18">Dihydroxyacetone phosphate acyltransferase</fullName>
        <shortName evidence="18">DAP-AT</shortName>
        <shortName evidence="18">DHAP-AT</shortName>
        <ecNumber evidence="15 18">2.3.1.42</ecNumber>
    </recommendedName>
</protein>
<evidence type="ECO:0000256" key="12">
    <source>
        <dbReference type="ARBA" id="ARBA00043888"/>
    </source>
</evidence>
<dbReference type="UniPathway" id="UPA00940"/>
<dbReference type="GO" id="GO:0019432">
    <property type="term" value="P:triglyceride biosynthetic process"/>
    <property type="evidence" value="ECO:0007669"/>
    <property type="project" value="TreeGrafter"/>
</dbReference>
<evidence type="ECO:0000256" key="8">
    <source>
        <dbReference type="ARBA" id="ARBA00023315"/>
    </source>
</evidence>
<feature type="domain" description="Phospholipid/glycerol acyltransferase" evidence="21">
    <location>
        <begin position="365"/>
        <end position="494"/>
    </location>
</feature>
<dbReference type="AlphaFoldDB" id="A0A8D2M6C9"/>
<dbReference type="InterPro" id="IPR022284">
    <property type="entry name" value="GPAT/DHAPAT"/>
</dbReference>
<dbReference type="InterPro" id="IPR045520">
    <property type="entry name" value="GPAT/DHAPAT_C"/>
</dbReference>
<dbReference type="GO" id="GO:0006650">
    <property type="term" value="P:glycerophospholipid metabolic process"/>
    <property type="evidence" value="ECO:0007669"/>
    <property type="project" value="UniProtKB-UniRule"/>
</dbReference>
<evidence type="ECO:0000256" key="7">
    <source>
        <dbReference type="ARBA" id="ARBA00023140"/>
    </source>
</evidence>
<evidence type="ECO:0000256" key="10">
    <source>
        <dbReference type="ARBA" id="ARBA00037925"/>
    </source>
</evidence>
<feature type="compositionally biased region" description="Low complexity" evidence="19">
    <location>
        <begin position="175"/>
        <end position="184"/>
    </location>
</feature>
<reference evidence="22" key="2">
    <citation type="submission" date="2025-09" db="UniProtKB">
        <authorList>
            <consortium name="Ensembl"/>
        </authorList>
    </citation>
    <scope>IDENTIFICATION</scope>
</reference>
<evidence type="ECO:0000256" key="3">
    <source>
        <dbReference type="ARBA" id="ARBA00022553"/>
    </source>
</evidence>
<dbReference type="Pfam" id="PF19277">
    <property type="entry name" value="GPAT_C"/>
    <property type="match status" value="1"/>
</dbReference>
<feature type="compositionally biased region" description="Basic residues" evidence="19">
    <location>
        <begin position="151"/>
        <end position="165"/>
    </location>
</feature>
<dbReference type="EC" id="2.3.1.42" evidence="15 18"/>
<dbReference type="PANTHER" id="PTHR12563">
    <property type="entry name" value="GLYCEROL-3-PHOSPHATE ACYLTRANSFERASE"/>
    <property type="match status" value="1"/>
</dbReference>
<comment type="catalytic activity">
    <reaction evidence="17">
        <text>dihydroxyacetone phosphate + an acyl-CoA = a 1-acylglycerone 3-phosphate + CoA</text>
        <dbReference type="Rhea" id="RHEA:17657"/>
        <dbReference type="ChEBI" id="CHEBI:57287"/>
        <dbReference type="ChEBI" id="CHEBI:57534"/>
        <dbReference type="ChEBI" id="CHEBI:57642"/>
        <dbReference type="ChEBI" id="CHEBI:58342"/>
        <dbReference type="EC" id="2.3.1.42"/>
    </reaction>
    <physiologicalReaction direction="left-to-right" evidence="17">
        <dbReference type="Rhea" id="RHEA:17658"/>
    </physiologicalReaction>
</comment>
<gene>
    <name evidence="22" type="primary">GNPAT</name>
</gene>
<evidence type="ECO:0000256" key="16">
    <source>
        <dbReference type="ARBA" id="ARBA00044178"/>
    </source>
</evidence>
<evidence type="ECO:0000256" key="9">
    <source>
        <dbReference type="ARBA" id="ARBA00025707"/>
    </source>
</evidence>
<evidence type="ECO:0000256" key="13">
    <source>
        <dbReference type="ARBA" id="ARBA00043943"/>
    </source>
</evidence>
<dbReference type="GO" id="GO:0005778">
    <property type="term" value="C:peroxisomal membrane"/>
    <property type="evidence" value="ECO:0007669"/>
    <property type="project" value="UniProtKB-SubCell"/>
</dbReference>
<dbReference type="GO" id="GO:0006631">
    <property type="term" value="P:fatty acid metabolic process"/>
    <property type="evidence" value="ECO:0007669"/>
    <property type="project" value="TreeGrafter"/>
</dbReference>
<comment type="pathway">
    <text evidence="1">Lipid metabolism.</text>
</comment>
<dbReference type="GO" id="GO:0004366">
    <property type="term" value="F:glycerol-3-phosphate O-acyltransferase activity"/>
    <property type="evidence" value="ECO:0007669"/>
    <property type="project" value="TreeGrafter"/>
</dbReference>
<evidence type="ECO:0000256" key="1">
    <source>
        <dbReference type="ARBA" id="ARBA00005189"/>
    </source>
</evidence>
<feature type="chain" id="PRO_5034547089" description="Dihydroxyacetone phosphate acyltransferase" evidence="20">
    <location>
        <begin position="21"/>
        <end position="890"/>
    </location>
</feature>
<dbReference type="PIRSF" id="PIRSF000437">
    <property type="entry name" value="GPAT_DHAPAT"/>
    <property type="match status" value="1"/>
</dbReference>
<comment type="subunit">
    <text evidence="14">Part of a heterotrimeric complex composed of GNPAT, AGPS and a modified form of GNPAT.</text>
</comment>
<evidence type="ECO:0000256" key="17">
    <source>
        <dbReference type="ARBA" id="ARBA00049095"/>
    </source>
</evidence>
<evidence type="ECO:0000256" key="14">
    <source>
        <dbReference type="ARBA" id="ARBA00044003"/>
    </source>
</evidence>
<dbReference type="GO" id="GO:0031966">
    <property type="term" value="C:mitochondrial membrane"/>
    <property type="evidence" value="ECO:0007669"/>
    <property type="project" value="TreeGrafter"/>
</dbReference>
<dbReference type="SMART" id="SM00563">
    <property type="entry name" value="PlsC"/>
    <property type="match status" value="1"/>
</dbReference>
<dbReference type="GO" id="GO:0008611">
    <property type="term" value="P:ether lipid biosynthetic process"/>
    <property type="evidence" value="ECO:0007669"/>
    <property type="project" value="InterPro"/>
</dbReference>
<evidence type="ECO:0000256" key="20">
    <source>
        <dbReference type="SAM" id="SignalP"/>
    </source>
</evidence>
<dbReference type="InterPro" id="IPR041728">
    <property type="entry name" value="GPAT/DHAPAT_LPLAT"/>
</dbReference>
<keyword evidence="8 18" id="KW-0012">Acyltransferase</keyword>
<name>A0A8D2M6C9_ZONAL</name>
<feature type="signal peptide" evidence="20">
    <location>
        <begin position="1"/>
        <end position="20"/>
    </location>
</feature>
<evidence type="ECO:0000256" key="6">
    <source>
        <dbReference type="ARBA" id="ARBA00023136"/>
    </source>
</evidence>
<keyword evidence="7 18" id="KW-0576">Peroxisome</keyword>
<keyword evidence="5" id="KW-0007">Acetylation</keyword>
<keyword evidence="20" id="KW-0732">Signal</keyword>
<keyword evidence="6 18" id="KW-0472">Membrane</keyword>
<dbReference type="Pfam" id="PF01553">
    <property type="entry name" value="Acyltransferase"/>
    <property type="match status" value="1"/>
</dbReference>
<evidence type="ECO:0000256" key="2">
    <source>
        <dbReference type="ARBA" id="ARBA00007937"/>
    </source>
</evidence>
<accession>A0A8D2M6C9</accession>
<comment type="pathway">
    <text evidence="10 18">Membrane lipid metabolism; glycerophospholipid metabolism.</text>
</comment>
<evidence type="ECO:0000256" key="4">
    <source>
        <dbReference type="ARBA" id="ARBA00022679"/>
    </source>
</evidence>
<dbReference type="GO" id="GO:0008654">
    <property type="term" value="P:phospholipid biosynthetic process"/>
    <property type="evidence" value="ECO:0007669"/>
    <property type="project" value="TreeGrafter"/>
</dbReference>
<dbReference type="Proteomes" id="UP000694413">
    <property type="component" value="Unassembled WGS sequence"/>
</dbReference>
<evidence type="ECO:0000256" key="18">
    <source>
        <dbReference type="PIRNR" id="PIRNR000437"/>
    </source>
</evidence>
<dbReference type="InterPro" id="IPR002123">
    <property type="entry name" value="Plipid/glycerol_acylTrfase"/>
</dbReference>
<dbReference type="CDD" id="cd07993">
    <property type="entry name" value="LPLAT_DHAPAT-like"/>
    <property type="match status" value="1"/>
</dbReference>
<evidence type="ECO:0000256" key="5">
    <source>
        <dbReference type="ARBA" id="ARBA00022990"/>
    </source>
</evidence>
<evidence type="ECO:0000313" key="23">
    <source>
        <dbReference type="Proteomes" id="UP000694413"/>
    </source>
</evidence>
<comment type="catalytic activity">
    <reaction evidence="11">
        <text>dihydroxyacetone phosphate + hexadecanoyl-CoA = 1-hexadecanoylglycerone 3-phosphate + CoA</text>
        <dbReference type="Rhea" id="RHEA:40715"/>
        <dbReference type="ChEBI" id="CHEBI:57287"/>
        <dbReference type="ChEBI" id="CHEBI:57379"/>
        <dbReference type="ChEBI" id="CHEBI:57642"/>
        <dbReference type="ChEBI" id="CHEBI:58303"/>
    </reaction>
    <physiologicalReaction direction="left-to-right" evidence="11">
        <dbReference type="Rhea" id="RHEA:40716"/>
    </physiologicalReaction>
</comment>
<evidence type="ECO:0000256" key="19">
    <source>
        <dbReference type="SAM" id="MobiDB-lite"/>
    </source>
</evidence>
<keyword evidence="4 18" id="KW-0808">Transferase</keyword>
<dbReference type="PANTHER" id="PTHR12563:SF17">
    <property type="entry name" value="DIHYDROXYACETONE PHOSPHATE ACYLTRANSFERASE"/>
    <property type="match status" value="1"/>
</dbReference>
<reference evidence="22" key="1">
    <citation type="submission" date="2025-08" db="UniProtKB">
        <authorList>
            <consortium name="Ensembl"/>
        </authorList>
    </citation>
    <scope>IDENTIFICATION</scope>
</reference>
<dbReference type="SUPFAM" id="SSF69593">
    <property type="entry name" value="Glycerol-3-phosphate (1)-acyltransferase"/>
    <property type="match status" value="1"/>
</dbReference>
<sequence>MSLISLPSLSLLAVTSGLSANQLSLLKCAYFKHRILIQRSEIEKTGLQVLPPPLLHPARFQQPHRESAGPDAIELRTRMAKASGFQAAVPQEGQTQAGQGAGALPAPRRPPSGRAGSGAAGTAPARLYLCCAGGRCRGAVPLLPLPPAEHHHLHGGRAGGGRRGRAGGAQLGPQLPEEAAGAAPPARRRLRLPSLLLLLLFFLHCRRHSSRFAVLCSAPAAAGLLTCAEHMPWKELTSKKRDEFEDILEERRLSSDLRYAMKCYTPVIYKGLSPCKPNAIKSAVLHSEQVQYVIKQLAKEMGESPDIIQEEATEILDEMGHRMQLGAVRFFAFTLSKIFKQLFQRVCVNEEGMQRLQHAIQEHPVVLLPSHRSYVDFLMLSYLLYTYDLALPVIAAGIDFLGMKIVGELLRRAGAFFMRRSFGGNRLYWAVFAEYVKTMLRSGYAPIEFFLEGTRSRTAKTLTPKFGLLSIVMEPFFKREVFDTYLVPISISYERILEESLYAYELLGVPKPKESTSGLLKARRILSDNFGTIHIYVGQPVSLRTLASGRINQCPYNLVPRHLPQKPSEDIQEFVSDVAYKMELLQIENMVLSPWVLVAAVLLQNLPAMEFELLIEKTLWLKGLTQTFGGFIEWPDNLCAKKAVLSGLTLHSNIAGLVDGHVVLNDKGVEDGAVGEIVFRHALAVLMCATYRNQLLNVFVRPALVAVALQMAPSFRKEEVYSCFSFLRDVFSNEFIFFPGISLKDFEEGCFLLTKCDAIQTSQQEIYPTDKGSGTVSFLSAMFRPFVEGYQLIFRYLSKEMKEAFTEKQFIPGVRNFVFQLLEKGSTQCYEALSSDMQKNALSALVQLGAVKKKKMPSGFTYNVNQEAVSKILDMFDARIPVQKPVAARL</sequence>
<feature type="region of interest" description="Disordered" evidence="19">
    <location>
        <begin position="151"/>
        <end position="184"/>
    </location>
</feature>
<keyword evidence="3" id="KW-0597">Phosphoprotein</keyword>
<organism evidence="22 23">
    <name type="scientific">Zonotrichia albicollis</name>
    <name type="common">White-throated sparrow</name>
    <name type="synonym">Fringilla albicollis</name>
    <dbReference type="NCBI Taxonomy" id="44394"/>
    <lineage>
        <taxon>Eukaryota</taxon>
        <taxon>Metazoa</taxon>
        <taxon>Chordata</taxon>
        <taxon>Craniata</taxon>
        <taxon>Vertebrata</taxon>
        <taxon>Euteleostomi</taxon>
        <taxon>Archelosauria</taxon>
        <taxon>Archosauria</taxon>
        <taxon>Dinosauria</taxon>
        <taxon>Saurischia</taxon>
        <taxon>Theropoda</taxon>
        <taxon>Coelurosauria</taxon>
        <taxon>Aves</taxon>
        <taxon>Neognathae</taxon>
        <taxon>Neoaves</taxon>
        <taxon>Telluraves</taxon>
        <taxon>Australaves</taxon>
        <taxon>Passeriformes</taxon>
        <taxon>Passerellidae</taxon>
        <taxon>Zonotrichia</taxon>
    </lineage>
</organism>
<evidence type="ECO:0000313" key="22">
    <source>
        <dbReference type="Ensembl" id="ENSZALP00000002780.1"/>
    </source>
</evidence>
<feature type="region of interest" description="Disordered" evidence="19">
    <location>
        <begin position="83"/>
        <end position="120"/>
    </location>
</feature>
<comment type="similarity">
    <text evidence="2 18">Belongs to the GPAT/DAPAT family.</text>
</comment>
<evidence type="ECO:0000259" key="21">
    <source>
        <dbReference type="SMART" id="SM00563"/>
    </source>
</evidence>
<proteinExistence type="inferred from homology"/>
<comment type="subcellular location">
    <subcellularLocation>
        <location evidence="13 18">Peroxisome membrane</location>
        <topology evidence="13 18">Peripheral membrane protein</topology>
        <orientation evidence="13 18">Matrix side</orientation>
    </subcellularLocation>
</comment>
<comment type="function">
    <text evidence="12">Dihydroxyacetonephosphate acyltransferase catalyzing the first step in the biosynthesis of plasmalogens, a subset of phospholipids that differ from other glycerolipids by having an alkyl chain attached through a vinyl ether linkage at the sn-1 position of the glycerol backbone, and which unique physical properties have an impact on various aspects of cell signaling and membrane biology.</text>
</comment>
<comment type="pathway">
    <text evidence="9">Phospholipid metabolism.</text>
</comment>